<feature type="non-terminal residue" evidence="1">
    <location>
        <position position="1"/>
    </location>
</feature>
<dbReference type="OrthoDB" id="8954335at2759"/>
<accession>A0A9N9PA69</accession>
<reference evidence="1" key="1">
    <citation type="submission" date="2021-06" db="EMBL/GenBank/DDBJ databases">
        <authorList>
            <person name="Kallberg Y."/>
            <person name="Tangrot J."/>
            <person name="Rosling A."/>
        </authorList>
    </citation>
    <scope>NUCLEOTIDE SEQUENCE</scope>
    <source>
        <strain evidence="1">IN212</strain>
    </source>
</reference>
<proteinExistence type="predicted"/>
<organism evidence="1 2">
    <name type="scientific">Racocetra fulgida</name>
    <dbReference type="NCBI Taxonomy" id="60492"/>
    <lineage>
        <taxon>Eukaryota</taxon>
        <taxon>Fungi</taxon>
        <taxon>Fungi incertae sedis</taxon>
        <taxon>Mucoromycota</taxon>
        <taxon>Glomeromycotina</taxon>
        <taxon>Glomeromycetes</taxon>
        <taxon>Diversisporales</taxon>
        <taxon>Gigasporaceae</taxon>
        <taxon>Racocetra</taxon>
    </lineage>
</organism>
<sequence>LGRATEIGFLYDATRDIFCGSSIFKKEPPSNIIRTIDTPHTDLKYEYEDSYKEKFSMLDVEAQLKI</sequence>
<evidence type="ECO:0000313" key="2">
    <source>
        <dbReference type="Proteomes" id="UP000789396"/>
    </source>
</evidence>
<keyword evidence="2" id="KW-1185">Reference proteome</keyword>
<protein>
    <submittedName>
        <fullName evidence="1">327_t:CDS:1</fullName>
    </submittedName>
</protein>
<name>A0A9N9PA69_9GLOM</name>
<evidence type="ECO:0000313" key="1">
    <source>
        <dbReference type="EMBL" id="CAG8801449.1"/>
    </source>
</evidence>
<comment type="caution">
    <text evidence="1">The sequence shown here is derived from an EMBL/GenBank/DDBJ whole genome shotgun (WGS) entry which is preliminary data.</text>
</comment>
<dbReference type="EMBL" id="CAJVPZ010072380">
    <property type="protein sequence ID" value="CAG8801449.1"/>
    <property type="molecule type" value="Genomic_DNA"/>
</dbReference>
<dbReference type="AlphaFoldDB" id="A0A9N9PA69"/>
<dbReference type="Proteomes" id="UP000789396">
    <property type="component" value="Unassembled WGS sequence"/>
</dbReference>
<feature type="non-terminal residue" evidence="1">
    <location>
        <position position="66"/>
    </location>
</feature>
<gene>
    <name evidence="1" type="ORF">RFULGI_LOCUS17772</name>
</gene>